<dbReference type="GO" id="GO:0006364">
    <property type="term" value="P:rRNA processing"/>
    <property type="evidence" value="ECO:0007669"/>
    <property type="project" value="UniProtKB-KW"/>
</dbReference>
<organism evidence="5 6">
    <name type="scientific">Dinothrombium tinctorium</name>
    <dbReference type="NCBI Taxonomy" id="1965070"/>
    <lineage>
        <taxon>Eukaryota</taxon>
        <taxon>Metazoa</taxon>
        <taxon>Ecdysozoa</taxon>
        <taxon>Arthropoda</taxon>
        <taxon>Chelicerata</taxon>
        <taxon>Arachnida</taxon>
        <taxon>Acari</taxon>
        <taxon>Acariformes</taxon>
        <taxon>Trombidiformes</taxon>
        <taxon>Prostigmata</taxon>
        <taxon>Anystina</taxon>
        <taxon>Parasitengona</taxon>
        <taxon>Trombidioidea</taxon>
        <taxon>Trombidiidae</taxon>
        <taxon>Dinothrombium</taxon>
    </lineage>
</organism>
<dbReference type="EMBL" id="NCKU01003270">
    <property type="protein sequence ID" value="RWS07854.1"/>
    <property type="molecule type" value="Genomic_DNA"/>
</dbReference>
<comment type="caution">
    <text evidence="5">The sequence shown here is derived from an EMBL/GenBank/DDBJ whole genome shotgun (WGS) entry which is preliminary data.</text>
</comment>
<dbReference type="OrthoDB" id="263560at2759"/>
<keyword evidence="4" id="KW-0698">rRNA processing</keyword>
<evidence type="ECO:0000313" key="5">
    <source>
        <dbReference type="EMBL" id="RWS07854.1"/>
    </source>
</evidence>
<name>A0A3S3QEH9_9ACAR</name>
<evidence type="ECO:0000313" key="6">
    <source>
        <dbReference type="Proteomes" id="UP000285301"/>
    </source>
</evidence>
<dbReference type="PANTHER" id="PTHR21250">
    <property type="entry name" value="PRE-RRNA-PROCESSING PROTEIN TSR2 HOMOLOG"/>
    <property type="match status" value="1"/>
</dbReference>
<proteinExistence type="inferred from homology"/>
<accession>A0A3S3QEH9</accession>
<comment type="function">
    <text evidence="1">May be involved in 20S pre-rRNA processing.</text>
</comment>
<dbReference type="AlphaFoldDB" id="A0A3S3QEH9"/>
<gene>
    <name evidence="5" type="ORF">B4U79_14826</name>
</gene>
<evidence type="ECO:0000256" key="2">
    <source>
        <dbReference type="ARBA" id="ARBA00006524"/>
    </source>
</evidence>
<keyword evidence="6" id="KW-1185">Reference proteome</keyword>
<dbReference type="Proteomes" id="UP000285301">
    <property type="component" value="Unassembled WGS sequence"/>
</dbReference>
<comment type="similarity">
    <text evidence="2">Belongs to the TSR2 family.</text>
</comment>
<dbReference type="Pfam" id="PF10273">
    <property type="entry name" value="WGG"/>
    <property type="match status" value="1"/>
</dbReference>
<dbReference type="InterPro" id="IPR019398">
    <property type="entry name" value="Pre-rRNA_process_TSR2"/>
</dbReference>
<evidence type="ECO:0000256" key="1">
    <source>
        <dbReference type="ARBA" id="ARBA00002210"/>
    </source>
</evidence>
<evidence type="ECO:0000256" key="3">
    <source>
        <dbReference type="ARBA" id="ARBA00017551"/>
    </source>
</evidence>
<reference evidence="5 6" key="1">
    <citation type="journal article" date="2018" name="Gigascience">
        <title>Genomes of trombidid mites reveal novel predicted allergens and laterally-transferred genes associated with secondary metabolism.</title>
        <authorList>
            <person name="Dong X."/>
            <person name="Chaisiri K."/>
            <person name="Xia D."/>
            <person name="Armstrong S.D."/>
            <person name="Fang Y."/>
            <person name="Donnelly M.J."/>
            <person name="Kadowaki T."/>
            <person name="McGarry J.W."/>
            <person name="Darby A.C."/>
            <person name="Makepeace B.L."/>
        </authorList>
    </citation>
    <scope>NUCLEOTIDE SEQUENCE [LARGE SCALE GENOMIC DNA]</scope>
    <source>
        <strain evidence="5">UoL-WK</strain>
    </source>
</reference>
<protein>
    <recommendedName>
        <fullName evidence="3">Pre-rRNA-processing protein TSR2 homolog</fullName>
    </recommendedName>
</protein>
<evidence type="ECO:0000256" key="4">
    <source>
        <dbReference type="ARBA" id="ARBA00022552"/>
    </source>
</evidence>
<sequence length="164" mass="19108">MNANESTFLESIKLCFEEWKALEIAIREGMGGRDAVAKREWMAHVVFDYFKQYADTGKDEICEYIAVIVDNEFDTCVQDGSLEYLAYMLCKYRDMCFSGQHEEVRAIIDNKMRERLRNQTLSQISEVTDRMENVEINATSNDEVPIDHEQNDGWTVVKRKGKRS</sequence>
<dbReference type="STRING" id="1965070.A0A3S3QEH9"/>